<evidence type="ECO:0000313" key="10">
    <source>
        <dbReference type="Proteomes" id="UP001165092"/>
    </source>
</evidence>
<name>A0A9W6PBH3_9ACTN</name>
<dbReference type="GO" id="GO:0005886">
    <property type="term" value="C:plasma membrane"/>
    <property type="evidence" value="ECO:0007669"/>
    <property type="project" value="UniProtKB-SubCell"/>
</dbReference>
<dbReference type="EMBL" id="BSQG01000015">
    <property type="protein sequence ID" value="GLU50468.1"/>
    <property type="molecule type" value="Genomic_DNA"/>
</dbReference>
<keyword evidence="4 7" id="KW-0812">Transmembrane</keyword>
<dbReference type="Gene3D" id="3.10.20.90">
    <property type="entry name" value="Phosphatidylinositol 3-kinase Catalytic Subunit, Chain A, domain 1"/>
    <property type="match status" value="1"/>
</dbReference>
<sequence length="466" mass="47881">MSDSTATDLCRLMIRAPERSFEIAAPCDVPLAELIPTFVLYAEGDEGDDLDEAGLEHDGWILQPLGGDVLEEEETIDSLGLVDGETLYLRPRRDQLPPIHFDDLIDGVANGISERADAWRPAFTRGLTQSLALALILTGLAVLVLGGTGGLTALIAATSAVLMLLGAWAASRAMGDLVAATGFAGAAVLYMATAGAVISAGEPGEALLGARILAGCMAGAGATVLGLAAVAGSVPFFSGLVIVQVFGVIGALSLLFIPGGTVAASAGLVAALALLLGTFAPQLAFRFSGMRLPALPSTPKQLQDDISPYAARGVLDRAALADQYQSALFASTGAVLTVCLLLIAPVEGWVSTTLCVILSLVMLLQSRGLGSAWQRACMVAPPCVGLIALFLSAVWDADMLGRLLGLLALFSVATSLAVVSWTLPGRRALPHWGRAAEIIQSIITIAIASLVLGQFGVFGALRAIGG</sequence>
<dbReference type="AlphaFoldDB" id="A0A9W6PBH3"/>
<feature type="transmembrane region" description="Helical" evidence="7">
    <location>
        <begin position="442"/>
        <end position="464"/>
    </location>
</feature>
<accession>A0A9W6PBH3</accession>
<feature type="transmembrane region" description="Helical" evidence="7">
    <location>
        <begin position="401"/>
        <end position="421"/>
    </location>
</feature>
<proteinExistence type="inferred from homology"/>
<feature type="transmembrane region" description="Helical" evidence="7">
    <location>
        <begin position="151"/>
        <end position="170"/>
    </location>
</feature>
<dbReference type="RefSeq" id="WP_285762005.1">
    <property type="nucleotide sequence ID" value="NZ_BSQG01000015.1"/>
</dbReference>
<feature type="transmembrane region" description="Helical" evidence="7">
    <location>
        <begin position="177"/>
        <end position="200"/>
    </location>
</feature>
<keyword evidence="6 7" id="KW-0472">Membrane</keyword>
<feature type="transmembrane region" description="Helical" evidence="7">
    <location>
        <begin position="263"/>
        <end position="285"/>
    </location>
</feature>
<organism evidence="9 10">
    <name type="scientific">Nocardiopsis ansamitocini</name>
    <dbReference type="NCBI Taxonomy" id="1670832"/>
    <lineage>
        <taxon>Bacteria</taxon>
        <taxon>Bacillati</taxon>
        <taxon>Actinomycetota</taxon>
        <taxon>Actinomycetes</taxon>
        <taxon>Streptosporangiales</taxon>
        <taxon>Nocardiopsidaceae</taxon>
        <taxon>Nocardiopsis</taxon>
    </lineage>
</organism>
<evidence type="ECO:0000256" key="3">
    <source>
        <dbReference type="ARBA" id="ARBA00022475"/>
    </source>
</evidence>
<comment type="subcellular location">
    <subcellularLocation>
        <location evidence="1">Cell membrane</location>
        <topology evidence="1">Multi-pass membrane protein</topology>
    </subcellularLocation>
</comment>
<evidence type="ECO:0000256" key="5">
    <source>
        <dbReference type="ARBA" id="ARBA00022989"/>
    </source>
</evidence>
<dbReference type="Proteomes" id="UP001165092">
    <property type="component" value="Unassembled WGS sequence"/>
</dbReference>
<feature type="transmembrane region" description="Helical" evidence="7">
    <location>
        <begin position="206"/>
        <end position="229"/>
    </location>
</feature>
<dbReference type="InterPro" id="IPR006707">
    <property type="entry name" value="T7SS_EccD"/>
</dbReference>
<dbReference type="InterPro" id="IPR024962">
    <property type="entry name" value="YukD-like"/>
</dbReference>
<evidence type="ECO:0000256" key="2">
    <source>
        <dbReference type="ARBA" id="ARBA00006162"/>
    </source>
</evidence>
<dbReference type="PIRSF" id="PIRSF017804">
    <property type="entry name" value="Secretion_EccD1"/>
    <property type="match status" value="1"/>
</dbReference>
<evidence type="ECO:0000256" key="7">
    <source>
        <dbReference type="SAM" id="Phobius"/>
    </source>
</evidence>
<protein>
    <submittedName>
        <fullName evidence="9">Type VII secretion integral membrane protein EccD</fullName>
    </submittedName>
</protein>
<evidence type="ECO:0000256" key="1">
    <source>
        <dbReference type="ARBA" id="ARBA00004651"/>
    </source>
</evidence>
<keyword evidence="3" id="KW-1003">Cell membrane</keyword>
<feature type="transmembrane region" description="Helical" evidence="7">
    <location>
        <begin position="326"/>
        <end position="343"/>
    </location>
</feature>
<dbReference type="Pfam" id="PF19053">
    <property type="entry name" value="EccD"/>
    <property type="match status" value="1"/>
</dbReference>
<evidence type="ECO:0000313" key="9">
    <source>
        <dbReference type="EMBL" id="GLU50468.1"/>
    </source>
</evidence>
<evidence type="ECO:0000256" key="4">
    <source>
        <dbReference type="ARBA" id="ARBA00022692"/>
    </source>
</evidence>
<dbReference type="InterPro" id="IPR044049">
    <property type="entry name" value="EccD_transm"/>
</dbReference>
<comment type="caution">
    <text evidence="9">The sequence shown here is derived from an EMBL/GenBank/DDBJ whole genome shotgun (WGS) entry which is preliminary data.</text>
</comment>
<feature type="transmembrane region" description="Helical" evidence="7">
    <location>
        <begin position="376"/>
        <end position="395"/>
    </location>
</feature>
<keyword evidence="10" id="KW-1185">Reference proteome</keyword>
<reference evidence="9" key="1">
    <citation type="submission" date="2023-02" db="EMBL/GenBank/DDBJ databases">
        <title>Nocardiopsis ansamitocini NBRC 112285.</title>
        <authorList>
            <person name="Ichikawa N."/>
            <person name="Sato H."/>
            <person name="Tonouchi N."/>
        </authorList>
    </citation>
    <scope>NUCLEOTIDE SEQUENCE</scope>
    <source>
        <strain evidence="9">NBRC 112285</strain>
    </source>
</reference>
<evidence type="ECO:0000259" key="8">
    <source>
        <dbReference type="Pfam" id="PF19053"/>
    </source>
</evidence>
<dbReference type="Pfam" id="PF08817">
    <property type="entry name" value="YukD"/>
    <property type="match status" value="1"/>
</dbReference>
<dbReference type="NCBIfam" id="TIGR03920">
    <property type="entry name" value="T7SS_EccD"/>
    <property type="match status" value="1"/>
</dbReference>
<keyword evidence="5 7" id="KW-1133">Transmembrane helix</keyword>
<feature type="transmembrane region" description="Helical" evidence="7">
    <location>
        <begin position="127"/>
        <end position="145"/>
    </location>
</feature>
<comment type="similarity">
    <text evidence="2">Belongs to the EccD/Snm4 family.</text>
</comment>
<evidence type="ECO:0000256" key="6">
    <source>
        <dbReference type="ARBA" id="ARBA00023136"/>
    </source>
</evidence>
<feature type="transmembrane region" description="Helical" evidence="7">
    <location>
        <begin position="236"/>
        <end position="257"/>
    </location>
</feature>
<gene>
    <name evidence="9" type="ORF">Nans01_48190</name>
</gene>
<feature type="domain" description="EccD-like transmembrane" evidence="8">
    <location>
        <begin position="124"/>
        <end position="463"/>
    </location>
</feature>